<gene>
    <name evidence="1" type="ORF">BV22DRAFT_980624</name>
</gene>
<accession>A0ACB8AWM2</accession>
<protein>
    <submittedName>
        <fullName evidence="1">Uncharacterized protein</fullName>
    </submittedName>
</protein>
<name>A0ACB8AWM2_9AGAM</name>
<organism evidence="1 2">
    <name type="scientific">Leucogyrophana mollusca</name>
    <dbReference type="NCBI Taxonomy" id="85980"/>
    <lineage>
        <taxon>Eukaryota</taxon>
        <taxon>Fungi</taxon>
        <taxon>Dikarya</taxon>
        <taxon>Basidiomycota</taxon>
        <taxon>Agaricomycotina</taxon>
        <taxon>Agaricomycetes</taxon>
        <taxon>Agaricomycetidae</taxon>
        <taxon>Boletales</taxon>
        <taxon>Boletales incertae sedis</taxon>
        <taxon>Leucogyrophana</taxon>
    </lineage>
</organism>
<comment type="caution">
    <text evidence="1">The sequence shown here is derived from an EMBL/GenBank/DDBJ whole genome shotgun (WGS) entry which is preliminary data.</text>
</comment>
<keyword evidence="2" id="KW-1185">Reference proteome</keyword>
<reference evidence="1" key="1">
    <citation type="journal article" date="2021" name="New Phytol.">
        <title>Evolutionary innovations through gain and loss of genes in the ectomycorrhizal Boletales.</title>
        <authorList>
            <person name="Wu G."/>
            <person name="Miyauchi S."/>
            <person name="Morin E."/>
            <person name="Kuo A."/>
            <person name="Drula E."/>
            <person name="Varga T."/>
            <person name="Kohler A."/>
            <person name="Feng B."/>
            <person name="Cao Y."/>
            <person name="Lipzen A."/>
            <person name="Daum C."/>
            <person name="Hundley H."/>
            <person name="Pangilinan J."/>
            <person name="Johnson J."/>
            <person name="Barry K."/>
            <person name="LaButti K."/>
            <person name="Ng V."/>
            <person name="Ahrendt S."/>
            <person name="Min B."/>
            <person name="Choi I.G."/>
            <person name="Park H."/>
            <person name="Plett J.M."/>
            <person name="Magnuson J."/>
            <person name="Spatafora J.W."/>
            <person name="Nagy L.G."/>
            <person name="Henrissat B."/>
            <person name="Grigoriev I.V."/>
            <person name="Yang Z.L."/>
            <person name="Xu J."/>
            <person name="Martin F.M."/>
        </authorList>
    </citation>
    <scope>NUCLEOTIDE SEQUENCE</scope>
    <source>
        <strain evidence="1">KUC20120723A-06</strain>
    </source>
</reference>
<feature type="non-terminal residue" evidence="1">
    <location>
        <position position="1"/>
    </location>
</feature>
<evidence type="ECO:0000313" key="2">
    <source>
        <dbReference type="Proteomes" id="UP000790709"/>
    </source>
</evidence>
<proteinExistence type="predicted"/>
<evidence type="ECO:0000313" key="1">
    <source>
        <dbReference type="EMBL" id="KAH7917782.1"/>
    </source>
</evidence>
<sequence>AFGYVISLGFFGILLAQTFIYHTRFPGDSSWMKAYVWFIVLLECLSCALGLYIMWIGSEMHCVSCLVSSLYGPGVTGYWPWICLSVLTGLIVSLVHGFFSWRIWVIGKSLYVPIMVMTVRVNFNSEYWSALPMFRAWSKGALTHLCAILFWLGGSLICDVIITFETTRWLLKNSRTGFRETHSLVLKLVKLTIETGMVTTVAILLELLLLQFLGTFVHFSVYHSYNSLLPHSYFFNRYANCLLATLNARLVISKDS</sequence>
<dbReference type="EMBL" id="MU266938">
    <property type="protein sequence ID" value="KAH7917782.1"/>
    <property type="molecule type" value="Genomic_DNA"/>
</dbReference>
<dbReference type="Proteomes" id="UP000790709">
    <property type="component" value="Unassembled WGS sequence"/>
</dbReference>
<feature type="non-terminal residue" evidence="1">
    <location>
        <position position="256"/>
    </location>
</feature>